<dbReference type="EMBL" id="CP056068">
    <property type="protein sequence ID" value="UVC54652.1"/>
    <property type="molecule type" value="Genomic_DNA"/>
</dbReference>
<organism evidence="1 2">
    <name type="scientific">Theileria orientalis</name>
    <dbReference type="NCBI Taxonomy" id="68886"/>
    <lineage>
        <taxon>Eukaryota</taxon>
        <taxon>Sar</taxon>
        <taxon>Alveolata</taxon>
        <taxon>Apicomplexa</taxon>
        <taxon>Aconoidasida</taxon>
        <taxon>Piroplasmida</taxon>
        <taxon>Theileriidae</taxon>
        <taxon>Theileria</taxon>
    </lineage>
</organism>
<dbReference type="Proteomes" id="UP000244803">
    <property type="component" value="Chromosome 2"/>
</dbReference>
<dbReference type="InterPro" id="IPR007511">
    <property type="entry name" value="DUF501"/>
</dbReference>
<reference evidence="1" key="1">
    <citation type="submission" date="2022-07" db="EMBL/GenBank/DDBJ databases">
        <title>Evaluation of T. orientalis genome assembly methods using nanopore sequencing and analysis of variation between genomes.</title>
        <authorList>
            <person name="Yam J."/>
            <person name="Micallef M.L."/>
            <person name="Liu M."/>
            <person name="Djordjevic S.P."/>
            <person name="Bogema D.R."/>
            <person name="Jenkins C."/>
        </authorList>
    </citation>
    <scope>NUCLEOTIDE SEQUENCE</scope>
    <source>
        <strain evidence="1">Fish Creek</strain>
    </source>
</reference>
<dbReference type="Pfam" id="PF04417">
    <property type="entry name" value="DUF501"/>
    <property type="match status" value="1"/>
</dbReference>
<evidence type="ECO:0000313" key="1">
    <source>
        <dbReference type="EMBL" id="UVC54652.1"/>
    </source>
</evidence>
<sequence length="418" mass="48469">MSLTQKGKFCFNKRKDTILESLSYEDFELCNVVLGREPFGLYSVVKKCICAFNLSNEKEIDVELEFKNLSEKWRENIVFECTKCLNSGVKYSLVGVVVPFVLSNHREYEYERFDVQKKRKTSENMGKDYRPFELNQTLYSSTSKYPLQHLIGGSDRWYDGRSENKSGHISDLLFKIVILILEQKGEFVISEEMYSLASIIKGNISYECLEDYSKDGPSECCIFDTDTISILVDEYGKILEQVVKFKPFPTTYWLIDKNLITRVSKLESDGLIKVIQNIIDEQIKQYDNQGEGGNNEEFVRKIIEDNLSYLIRRYKLTHPALIELLYNIIFNSNLFTTTTEEGELNRRMRYIRLDETVGKRNKTQQNNILFKGLSILNTLRIHGIAGSKDFLHIKCLHTNLAYEISEGSYIGSLVSRLI</sequence>
<proteinExistence type="predicted"/>
<accession>A0A976XK46</accession>
<gene>
    <name evidence="1" type="ORF">MACJ_003621</name>
</gene>
<dbReference type="AlphaFoldDB" id="A0A976XK46"/>
<evidence type="ECO:0000313" key="2">
    <source>
        <dbReference type="Proteomes" id="UP000244803"/>
    </source>
</evidence>
<name>A0A976XK46_THEOR</name>
<protein>
    <submittedName>
        <fullName evidence="1">Uncharacterized protein</fullName>
    </submittedName>
</protein>